<dbReference type="SUPFAM" id="SSF82199">
    <property type="entry name" value="SET domain"/>
    <property type="match status" value="1"/>
</dbReference>
<dbReference type="PROSITE" id="PS50280">
    <property type="entry name" value="SET"/>
    <property type="match status" value="1"/>
</dbReference>
<keyword evidence="5" id="KW-1185">Reference proteome</keyword>
<protein>
    <recommendedName>
        <fullName evidence="3">SET domain-containing protein</fullName>
    </recommendedName>
</protein>
<dbReference type="Pfam" id="PF00856">
    <property type="entry name" value="SET"/>
    <property type="match status" value="1"/>
</dbReference>
<accession>A0A1Q9D3K0</accession>
<gene>
    <name evidence="4" type="ORF">AK812_SmicGene28745</name>
</gene>
<dbReference type="InterPro" id="IPR046341">
    <property type="entry name" value="SET_dom_sf"/>
</dbReference>
<name>A0A1Q9D3K0_SYMMI</name>
<dbReference type="PANTHER" id="PTHR13271">
    <property type="entry name" value="UNCHARACTERIZED PUTATIVE METHYLTRANSFERASE"/>
    <property type="match status" value="1"/>
</dbReference>
<dbReference type="EMBL" id="LSRX01000746">
    <property type="protein sequence ID" value="OLP89759.1"/>
    <property type="molecule type" value="Genomic_DNA"/>
</dbReference>
<proteinExistence type="predicted"/>
<organism evidence="4 5">
    <name type="scientific">Symbiodinium microadriaticum</name>
    <name type="common">Dinoflagellate</name>
    <name type="synonym">Zooxanthella microadriatica</name>
    <dbReference type="NCBI Taxonomy" id="2951"/>
    <lineage>
        <taxon>Eukaryota</taxon>
        <taxon>Sar</taxon>
        <taxon>Alveolata</taxon>
        <taxon>Dinophyceae</taxon>
        <taxon>Suessiales</taxon>
        <taxon>Symbiodiniaceae</taxon>
        <taxon>Symbiodinium</taxon>
    </lineage>
</organism>
<feature type="region of interest" description="Disordered" evidence="1">
    <location>
        <begin position="713"/>
        <end position="755"/>
    </location>
</feature>
<feature type="domain" description="SET" evidence="3">
    <location>
        <begin position="133"/>
        <end position="315"/>
    </location>
</feature>
<evidence type="ECO:0000259" key="3">
    <source>
        <dbReference type="PROSITE" id="PS50280"/>
    </source>
</evidence>
<comment type="caution">
    <text evidence="4">The sequence shown here is derived from an EMBL/GenBank/DDBJ whole genome shotgun (WGS) entry which is preliminary data.</text>
</comment>
<dbReference type="CDD" id="cd10527">
    <property type="entry name" value="SET_LSMT"/>
    <property type="match status" value="1"/>
</dbReference>
<reference evidence="4 5" key="1">
    <citation type="submission" date="2016-02" db="EMBL/GenBank/DDBJ databases">
        <title>Genome analysis of coral dinoflagellate symbionts highlights evolutionary adaptations to a symbiotic lifestyle.</title>
        <authorList>
            <person name="Aranda M."/>
            <person name="Li Y."/>
            <person name="Liew Y.J."/>
            <person name="Baumgarten S."/>
            <person name="Simakov O."/>
            <person name="Wilson M."/>
            <person name="Piel J."/>
            <person name="Ashoor H."/>
            <person name="Bougouffa S."/>
            <person name="Bajic V.B."/>
            <person name="Ryu T."/>
            <person name="Ravasi T."/>
            <person name="Bayer T."/>
            <person name="Micklem G."/>
            <person name="Kim H."/>
            <person name="Bhak J."/>
            <person name="Lajeunesse T.C."/>
            <person name="Voolstra C.R."/>
        </authorList>
    </citation>
    <scope>NUCLEOTIDE SEQUENCE [LARGE SCALE GENOMIC DNA]</scope>
    <source>
        <strain evidence="4 5">CCMP2467</strain>
    </source>
</reference>
<keyword evidence="2" id="KW-0732">Signal</keyword>
<evidence type="ECO:0000313" key="5">
    <source>
        <dbReference type="Proteomes" id="UP000186817"/>
    </source>
</evidence>
<dbReference type="PANTHER" id="PTHR13271:SF151">
    <property type="entry name" value="SET DOMAIN-CONTAINING PROTEIN 4"/>
    <property type="match status" value="1"/>
</dbReference>
<sequence length="1603" mass="175151">MKARVLCLSTVLLAAVRGVHPPPDQCCDGPARPVNWISLSNTSALAAACHLSAVIPPSCGYGTQLHYSKENSLGCAALTACTHDGEELWMTCPDGFEADCVLGCTALPKASSCPDPQQSLVEWLSSNGGFIDPRLRIDYGQLGRGLFATEDIEISEVLVSLPSEVIILDGRSPCLAIKRLRNELQKGPCSFYWPYLKTLHEIEISLPAVWSLEDLALLDGLPTPKGGWQSYTQQYFKDCLESDGDALALRALLLYHTRAGPLGMTPVADIMNHGYNMTWHGFDQEDVMKPHGRGTFWIRSSSAIKAGSEVLNSIVNGVAFRPTLAAGMHADDFDGAAEIFRNYGFMEDPPVMWWFDSAASGTRHAWIQMDAKGTPSWFADTDDHGPGTNLTGLVEDGSALLEDLQVREARLGMIYGPGTDEQPFSFDMELQIGKRHRRMALAYRQAFKNALKAAIEAAKVELRASGAPSLLAAARMQRAATAFLRSACAPPVLTVVQSLVLRYNYFLNTLDNSLRNEEKAEIQRENQVDRIKVERVNGKAMRGVQKLQPAVAQDVAVVSASLLFLGRIAVLKMHSSRLPNCWNVKHEHYLTFLHIVATTLLRESRSTCIDTHAKVPGLVEVPMMLEDPQLLKARTRDQWKPGSAVEVCTFDSKWGVGYIVTQAEYTHRSIEKSLPQRPVSQIALPKPPSGLARTVAVHPAAEILSRLPVSTSMELRTGRPPGAQVLLPRREPPPTKLPGWTAGGSSSSSGSKMRSRFHQGVTAPAVLCTLRFCRRSCRQRWGGRTVAYNFPPGLELDTSIDIPDRPEKRMVKELSRYEDPDDPIRPQAPPRDRKGLWAPPGPQAIAAPEVLVVGLGRRLRADEEDGPRARLGAGAVEALQRRYQVRTHFDADVQGYMATCRASLDKSGRAGVQKIHLMQPLVAHDTDTRAIRITLTRVCRMRMGFCCRRSTGARRLQAFAQSRRERLHAALQDEANALFKETSVERLSEPGTAEDVHPQCLKDFDRCTYQIGSCTYQPGQAADSGDIASARQSFAERISEECSCSAAGVRAISALCSQISMAHLATVSFSGPHAYALPGGFTKARIHLRRKSEESSDLILGIERAARGFESFSLPEDGQVHDCHKTSSIQESAEVQFRCSSEGVFVDVLDVREAITLCFPDERVVVHDGLPLHFRSPPAGESLLRLLGGCLVRWANTLGFLRMLQPKRKRACRTCSGEDHQQATYGSGFCSLSLFTVSSYVEFEAQHADRVKTSLPHPPMACMLQCPGLVGHGWPWSTPGQRALPSHAPISFYGDSKPRACLGAFVTASAASAASAWAAARRRWSRHGARLTLPRWVAGGFLVEGNCEATTQLPSAVSIGKLLTWARKQEFMKVHPVLSARASQLSVSVPVEAGTPLLGVLEDGFLTFEPEPSEPSGPSDSGEGPWQHLYQVARRQHPDWWALHLAIPLLRQSFSASSTSPIWQAHQQSIPLRPAAPHLWSLGQANELQYVEIKAALKARIEALQTFHRDHISPEADSAPSVLELGRAVAVAASRGIEVKPGLRALIPVLDLIGPPEATTCAGEDTPAPSCHIAVEPSGGGVGVAIFSESFAEDVFAREVAQA</sequence>
<evidence type="ECO:0000313" key="4">
    <source>
        <dbReference type="EMBL" id="OLP89759.1"/>
    </source>
</evidence>
<dbReference type="Proteomes" id="UP000186817">
    <property type="component" value="Unassembled WGS sequence"/>
</dbReference>
<feature type="region of interest" description="Disordered" evidence="1">
    <location>
        <begin position="814"/>
        <end position="833"/>
    </location>
</feature>
<dbReference type="InterPro" id="IPR050600">
    <property type="entry name" value="SETD3_SETD6_MTase"/>
</dbReference>
<dbReference type="InterPro" id="IPR001214">
    <property type="entry name" value="SET_dom"/>
</dbReference>
<dbReference type="Gene3D" id="3.90.1410.10">
    <property type="entry name" value="set domain protein methyltransferase, domain 1"/>
    <property type="match status" value="2"/>
</dbReference>
<dbReference type="OrthoDB" id="341421at2759"/>
<feature type="signal peptide" evidence="2">
    <location>
        <begin position="1"/>
        <end position="18"/>
    </location>
</feature>
<feature type="chain" id="PRO_5012073525" description="SET domain-containing protein" evidence="2">
    <location>
        <begin position="19"/>
        <end position="1603"/>
    </location>
</feature>
<evidence type="ECO:0000256" key="1">
    <source>
        <dbReference type="SAM" id="MobiDB-lite"/>
    </source>
</evidence>
<dbReference type="GO" id="GO:0016279">
    <property type="term" value="F:protein-lysine N-methyltransferase activity"/>
    <property type="evidence" value="ECO:0007669"/>
    <property type="project" value="TreeGrafter"/>
</dbReference>
<evidence type="ECO:0000256" key="2">
    <source>
        <dbReference type="SAM" id="SignalP"/>
    </source>
</evidence>